<proteinExistence type="predicted"/>
<feature type="transmembrane region" description="Helical" evidence="1">
    <location>
        <begin position="54"/>
        <end position="73"/>
    </location>
</feature>
<feature type="transmembrane region" description="Helical" evidence="1">
    <location>
        <begin position="113"/>
        <end position="132"/>
    </location>
</feature>
<keyword evidence="1" id="KW-1133">Transmembrane helix</keyword>
<gene>
    <name evidence="2" type="ORF">L5G33_03490</name>
</gene>
<keyword evidence="1" id="KW-0812">Transmembrane</keyword>
<name>A0ABS9IPP6_9ACTN</name>
<sequence>MTTSQSHHAARPRLSRPLLALFAAFFAAGLTQGGFVYANRSPAPEKHLAGTAAWWPHLALALFAVALAAGVFVHRRRNGRRGTALLLPVGERAARRARRTLANASRGRGLGRIVAAIIPAVVLLYGAFRAGVQVTGGLDPDFTVNAWGGPTYAGAMACHYLDALLMMAAAAWLLDKILLDKIPTSGTDRST</sequence>
<evidence type="ECO:0000256" key="1">
    <source>
        <dbReference type="SAM" id="Phobius"/>
    </source>
</evidence>
<reference evidence="2 3" key="1">
    <citation type="submission" date="2022-01" db="EMBL/GenBank/DDBJ databases">
        <authorList>
            <person name="Huang Y."/>
        </authorList>
    </citation>
    <scope>NUCLEOTIDE SEQUENCE [LARGE SCALE GENOMIC DNA]</scope>
    <source>
        <strain evidence="2 3">HY366</strain>
    </source>
</reference>
<feature type="transmembrane region" description="Helical" evidence="1">
    <location>
        <begin position="152"/>
        <end position="174"/>
    </location>
</feature>
<organism evidence="2 3">
    <name type="scientific">Gordonia liuliyuniae</name>
    <dbReference type="NCBI Taxonomy" id="2911517"/>
    <lineage>
        <taxon>Bacteria</taxon>
        <taxon>Bacillati</taxon>
        <taxon>Actinomycetota</taxon>
        <taxon>Actinomycetes</taxon>
        <taxon>Mycobacteriales</taxon>
        <taxon>Gordoniaceae</taxon>
        <taxon>Gordonia</taxon>
    </lineage>
</organism>
<dbReference type="RefSeq" id="WP_236996763.1">
    <property type="nucleotide sequence ID" value="NZ_JAKKOR010000002.1"/>
</dbReference>
<evidence type="ECO:0000313" key="3">
    <source>
        <dbReference type="Proteomes" id="UP001200110"/>
    </source>
</evidence>
<dbReference type="Proteomes" id="UP001200110">
    <property type="component" value="Unassembled WGS sequence"/>
</dbReference>
<keyword evidence="3" id="KW-1185">Reference proteome</keyword>
<dbReference type="EMBL" id="JAKKOR010000002">
    <property type="protein sequence ID" value="MCF8587529.1"/>
    <property type="molecule type" value="Genomic_DNA"/>
</dbReference>
<evidence type="ECO:0000313" key="2">
    <source>
        <dbReference type="EMBL" id="MCF8587529.1"/>
    </source>
</evidence>
<protein>
    <submittedName>
        <fullName evidence="2">Uncharacterized protein</fullName>
    </submittedName>
</protein>
<comment type="caution">
    <text evidence="2">The sequence shown here is derived from an EMBL/GenBank/DDBJ whole genome shotgun (WGS) entry which is preliminary data.</text>
</comment>
<accession>A0ABS9IPP6</accession>
<keyword evidence="1" id="KW-0472">Membrane</keyword>